<dbReference type="PANTHER" id="PTHR33885:SF3">
    <property type="entry name" value="PHAGE SHOCK PROTEIN C"/>
    <property type="match status" value="1"/>
</dbReference>
<evidence type="ECO:0000313" key="10">
    <source>
        <dbReference type="EMBL" id="PWG78126.1"/>
    </source>
</evidence>
<feature type="region of interest" description="Disordered" evidence="6">
    <location>
        <begin position="167"/>
        <end position="195"/>
    </location>
</feature>
<sequence length="195" mass="22201">MILPQRCGRILNKHNMEKKLQRDENKKVLAGVAAGLGEYFDMDVTWVRIIFVLMAVFGFSGVLIYIILWIVVPAKPFFESYGNNYEPNYQRGSGTDYKRPPEFDFPPLKKEGKGRYIAGIILIALGGYFMLREFDYIPYWFSMQKLWPVVLIVVGVLILGNSRKKNTFSGADSTAEKSKGFETNDKDQPGDQPLA</sequence>
<dbReference type="Proteomes" id="UP000245647">
    <property type="component" value="Unassembled WGS sequence"/>
</dbReference>
<name>A0A2U2P9Q6_9SPHI</name>
<protein>
    <recommendedName>
        <fullName evidence="12">Phage shock protein PspC N-terminal domain-containing protein</fullName>
    </recommendedName>
</protein>
<feature type="transmembrane region" description="Helical" evidence="7">
    <location>
        <begin position="114"/>
        <end position="131"/>
    </location>
</feature>
<feature type="transmembrane region" description="Helical" evidence="7">
    <location>
        <begin position="137"/>
        <end position="159"/>
    </location>
</feature>
<keyword evidence="4 7" id="KW-1133">Transmembrane helix</keyword>
<evidence type="ECO:0000256" key="4">
    <source>
        <dbReference type="ARBA" id="ARBA00022989"/>
    </source>
</evidence>
<feature type="transmembrane region" description="Helical" evidence="7">
    <location>
        <begin position="46"/>
        <end position="72"/>
    </location>
</feature>
<evidence type="ECO:0000256" key="2">
    <source>
        <dbReference type="ARBA" id="ARBA00022475"/>
    </source>
</evidence>
<reference evidence="10 11" key="1">
    <citation type="submission" date="2018-04" db="EMBL/GenBank/DDBJ databases">
        <title>Pedobacter chongqingensis sp. nov., isolated from a rottenly hemp rope.</title>
        <authorList>
            <person name="Cai Y."/>
        </authorList>
    </citation>
    <scope>NUCLEOTIDE SEQUENCE [LARGE SCALE GENOMIC DNA]</scope>
    <source>
        <strain evidence="10 11">FJ4-8</strain>
    </source>
</reference>
<keyword evidence="3 7" id="KW-0812">Transmembrane</keyword>
<evidence type="ECO:0000259" key="9">
    <source>
        <dbReference type="Pfam" id="PF18917"/>
    </source>
</evidence>
<organism evidence="10 11">
    <name type="scientific">Pararcticibacter amylolyticus</name>
    <dbReference type="NCBI Taxonomy" id="2173175"/>
    <lineage>
        <taxon>Bacteria</taxon>
        <taxon>Pseudomonadati</taxon>
        <taxon>Bacteroidota</taxon>
        <taxon>Sphingobacteriia</taxon>
        <taxon>Sphingobacteriales</taxon>
        <taxon>Sphingobacteriaceae</taxon>
        <taxon>Pararcticibacter</taxon>
    </lineage>
</organism>
<accession>A0A2U2P9Q6</accession>
<feature type="domain" description="Phage shock protein PspC N-terminal" evidence="8">
    <location>
        <begin position="18"/>
        <end position="74"/>
    </location>
</feature>
<comment type="subcellular location">
    <subcellularLocation>
        <location evidence="1">Cell membrane</location>
        <topology evidence="1">Single-pass membrane protein</topology>
    </subcellularLocation>
</comment>
<dbReference type="Pfam" id="PF04024">
    <property type="entry name" value="PspC"/>
    <property type="match status" value="1"/>
</dbReference>
<dbReference type="InterPro" id="IPR007168">
    <property type="entry name" value="Phageshock_PspC_N"/>
</dbReference>
<keyword evidence="5 7" id="KW-0472">Membrane</keyword>
<dbReference type="InterPro" id="IPR043726">
    <property type="entry name" value="LiaI-LiaF-like_TM1"/>
</dbReference>
<evidence type="ECO:0000259" key="8">
    <source>
        <dbReference type="Pfam" id="PF04024"/>
    </source>
</evidence>
<dbReference type="AlphaFoldDB" id="A0A2U2P9Q6"/>
<dbReference type="Pfam" id="PF18917">
    <property type="entry name" value="LiaI-LiaF-like_TM1"/>
    <property type="match status" value="1"/>
</dbReference>
<evidence type="ECO:0000256" key="6">
    <source>
        <dbReference type="SAM" id="MobiDB-lite"/>
    </source>
</evidence>
<evidence type="ECO:0000256" key="7">
    <source>
        <dbReference type="SAM" id="Phobius"/>
    </source>
</evidence>
<dbReference type="InterPro" id="IPR052027">
    <property type="entry name" value="PspC"/>
</dbReference>
<proteinExistence type="predicted"/>
<evidence type="ECO:0000256" key="1">
    <source>
        <dbReference type="ARBA" id="ARBA00004162"/>
    </source>
</evidence>
<evidence type="ECO:0000256" key="5">
    <source>
        <dbReference type="ARBA" id="ARBA00023136"/>
    </source>
</evidence>
<dbReference type="EMBL" id="QEAS01000034">
    <property type="protein sequence ID" value="PWG78126.1"/>
    <property type="molecule type" value="Genomic_DNA"/>
</dbReference>
<evidence type="ECO:0008006" key="12">
    <source>
        <dbReference type="Google" id="ProtNLM"/>
    </source>
</evidence>
<comment type="caution">
    <text evidence="10">The sequence shown here is derived from an EMBL/GenBank/DDBJ whole genome shotgun (WGS) entry which is preliminary data.</text>
</comment>
<evidence type="ECO:0000256" key="3">
    <source>
        <dbReference type="ARBA" id="ARBA00022692"/>
    </source>
</evidence>
<gene>
    <name evidence="10" type="ORF">DDR33_23960</name>
</gene>
<keyword evidence="11" id="KW-1185">Reference proteome</keyword>
<dbReference type="PANTHER" id="PTHR33885">
    <property type="entry name" value="PHAGE SHOCK PROTEIN C"/>
    <property type="match status" value="1"/>
</dbReference>
<keyword evidence="2" id="KW-1003">Cell membrane</keyword>
<dbReference type="GO" id="GO:0005886">
    <property type="term" value="C:plasma membrane"/>
    <property type="evidence" value="ECO:0007669"/>
    <property type="project" value="UniProtKB-SubCell"/>
</dbReference>
<feature type="domain" description="LiaI-LiaF-like transmembrane region" evidence="9">
    <location>
        <begin position="117"/>
        <end position="159"/>
    </location>
</feature>
<evidence type="ECO:0000313" key="11">
    <source>
        <dbReference type="Proteomes" id="UP000245647"/>
    </source>
</evidence>
<feature type="compositionally biased region" description="Basic and acidic residues" evidence="6">
    <location>
        <begin position="174"/>
        <end position="189"/>
    </location>
</feature>